<dbReference type="InterPro" id="IPR036737">
    <property type="entry name" value="OmpA-like_sf"/>
</dbReference>
<dbReference type="AlphaFoldDB" id="A0AA48RAM0"/>
<dbReference type="SUPFAM" id="SSF103088">
    <property type="entry name" value="OmpA-like"/>
    <property type="match status" value="1"/>
</dbReference>
<feature type="transmembrane region" description="Helical" evidence="2">
    <location>
        <begin position="38"/>
        <end position="58"/>
    </location>
</feature>
<dbReference type="EMBL" id="OY288114">
    <property type="protein sequence ID" value="CAJ0885668.1"/>
    <property type="molecule type" value="Genomic_DNA"/>
</dbReference>
<feature type="region of interest" description="Disordered" evidence="1">
    <location>
        <begin position="181"/>
        <end position="206"/>
    </location>
</feature>
<gene>
    <name evidence="4" type="ORF">AMST5_03637</name>
</gene>
<feature type="transmembrane region" description="Helical" evidence="2">
    <location>
        <begin position="98"/>
        <end position="118"/>
    </location>
</feature>
<feature type="domain" description="OmpA-like" evidence="3">
    <location>
        <begin position="214"/>
        <end position="319"/>
    </location>
</feature>
<keyword evidence="2" id="KW-1133">Transmembrane helix</keyword>
<dbReference type="Gene3D" id="3.30.1330.60">
    <property type="entry name" value="OmpA-like domain"/>
    <property type="match status" value="1"/>
</dbReference>
<reference evidence="4" key="1">
    <citation type="submission" date="2023-07" db="EMBL/GenBank/DDBJ databases">
        <authorList>
            <person name="Pelsma A.J. K."/>
        </authorList>
    </citation>
    <scope>NUCLEOTIDE SEQUENCE</scope>
</reference>
<feature type="transmembrane region" description="Helical" evidence="2">
    <location>
        <begin position="64"/>
        <end position="86"/>
    </location>
</feature>
<evidence type="ECO:0000256" key="2">
    <source>
        <dbReference type="SAM" id="Phobius"/>
    </source>
</evidence>
<dbReference type="Pfam" id="PF00691">
    <property type="entry name" value="OmpA"/>
    <property type="match status" value="1"/>
</dbReference>
<keyword evidence="2" id="KW-0472">Membrane</keyword>
<proteinExistence type="predicted"/>
<accession>A0AA48RAM0</accession>
<evidence type="ECO:0000313" key="4">
    <source>
        <dbReference type="EMBL" id="CAJ0885668.1"/>
    </source>
</evidence>
<feature type="transmembrane region" description="Helical" evidence="2">
    <location>
        <begin position="6"/>
        <end position="26"/>
    </location>
</feature>
<dbReference type="PROSITE" id="PS51123">
    <property type="entry name" value="OMPA_2"/>
    <property type="match status" value="1"/>
</dbReference>
<feature type="compositionally biased region" description="Low complexity" evidence="1">
    <location>
        <begin position="197"/>
        <end position="206"/>
    </location>
</feature>
<dbReference type="InterPro" id="IPR006665">
    <property type="entry name" value="OmpA-like"/>
</dbReference>
<organism evidence="4">
    <name type="scientific">freshwater sediment metagenome</name>
    <dbReference type="NCBI Taxonomy" id="556182"/>
    <lineage>
        <taxon>unclassified sequences</taxon>
        <taxon>metagenomes</taxon>
        <taxon>ecological metagenomes</taxon>
    </lineage>
</organism>
<sequence>MLDFLGFLWPWLAACLAVGAATGALARDAAPRKRPARWLLWFGAAFFAAALALSFGAVEGVVSAALESALACFAAFVTGAAVVAAFRGTLAANERWALGLLPAALLWVAAVQIGGAAYEAHVLARVAALAKDAGVDPAGVSVAGRDVTLPPAMSDNRELVAHVVAAPGVRRVTVAQIAPPAQIEKAPEPTQPPPTPSSAAEATTKAEVASACQRALDAVVAADPVAFPRARETIDRRAALALDKAAEAIRRCPEQAMIEVRGHAGEGAANEALALGRALAVARYLRREGVAGRKITAVRCCASGQEPRRGESAIDYILR</sequence>
<name>A0AA48RAM0_9ZZZZ</name>
<protein>
    <recommendedName>
        <fullName evidence="3">OmpA-like domain-containing protein</fullName>
    </recommendedName>
</protein>
<evidence type="ECO:0000256" key="1">
    <source>
        <dbReference type="SAM" id="MobiDB-lite"/>
    </source>
</evidence>
<evidence type="ECO:0000259" key="3">
    <source>
        <dbReference type="PROSITE" id="PS51123"/>
    </source>
</evidence>
<keyword evidence="2" id="KW-0812">Transmembrane</keyword>